<dbReference type="VEuPathDB" id="PiroplasmaDB:BOVATA_001320"/>
<gene>
    <name evidence="1" type="ORF">BOVATA_001320</name>
</gene>
<sequence length="89" mass="9605">MVEKLTSRSGQVLRDAVTRMFQKGKVAEAAYAFSRHTAAGLRKDGDVIEDVGKLLVDAINTNAAGDVAATWFVDIPARDDTVGTIERLL</sequence>
<name>A0A2H6K6N3_9APIC</name>
<dbReference type="Proteomes" id="UP000236319">
    <property type="component" value="Unassembled WGS sequence"/>
</dbReference>
<evidence type="ECO:0000313" key="2">
    <source>
        <dbReference type="Proteomes" id="UP000236319"/>
    </source>
</evidence>
<reference evidence="1 2" key="1">
    <citation type="journal article" date="2017" name="BMC Genomics">
        <title>Whole-genome assembly of Babesia ovata and comparative genomics between closely related pathogens.</title>
        <authorList>
            <person name="Yamagishi J."/>
            <person name="Asada M."/>
            <person name="Hakimi H."/>
            <person name="Tanaka T.Q."/>
            <person name="Sugimoto C."/>
            <person name="Kawazu S."/>
        </authorList>
    </citation>
    <scope>NUCLEOTIDE SEQUENCE [LARGE SCALE GENOMIC DNA]</scope>
    <source>
        <strain evidence="1 2">Miyake</strain>
    </source>
</reference>
<proteinExistence type="predicted"/>
<dbReference type="AlphaFoldDB" id="A0A2H6K6N3"/>
<dbReference type="EMBL" id="BDSA01000001">
    <property type="protein sequence ID" value="GBE58639.1"/>
    <property type="molecule type" value="Genomic_DNA"/>
</dbReference>
<dbReference type="RefSeq" id="XP_028864882.1">
    <property type="nucleotide sequence ID" value="XM_029009049.1"/>
</dbReference>
<keyword evidence="2" id="KW-1185">Reference proteome</keyword>
<accession>A0A2H6K6N3</accession>
<protein>
    <submittedName>
        <fullName evidence="1">Glutaredoxin family protein, putative</fullName>
    </submittedName>
</protein>
<comment type="caution">
    <text evidence="1">The sequence shown here is derived from an EMBL/GenBank/DDBJ whole genome shotgun (WGS) entry which is preliminary data.</text>
</comment>
<organism evidence="1 2">
    <name type="scientific">Babesia ovata</name>
    <dbReference type="NCBI Taxonomy" id="189622"/>
    <lineage>
        <taxon>Eukaryota</taxon>
        <taxon>Sar</taxon>
        <taxon>Alveolata</taxon>
        <taxon>Apicomplexa</taxon>
        <taxon>Aconoidasida</taxon>
        <taxon>Piroplasmida</taxon>
        <taxon>Babesiidae</taxon>
        <taxon>Babesia</taxon>
    </lineage>
</organism>
<evidence type="ECO:0000313" key="1">
    <source>
        <dbReference type="EMBL" id="GBE58639.1"/>
    </source>
</evidence>
<dbReference type="GeneID" id="39872409"/>